<evidence type="ECO:0000313" key="1">
    <source>
        <dbReference type="EMBL" id="CAK9272866.1"/>
    </source>
</evidence>
<organism evidence="1 2">
    <name type="scientific">Sphagnum jensenii</name>
    <dbReference type="NCBI Taxonomy" id="128206"/>
    <lineage>
        <taxon>Eukaryota</taxon>
        <taxon>Viridiplantae</taxon>
        <taxon>Streptophyta</taxon>
        <taxon>Embryophyta</taxon>
        <taxon>Bryophyta</taxon>
        <taxon>Sphagnophytina</taxon>
        <taxon>Sphagnopsida</taxon>
        <taxon>Sphagnales</taxon>
        <taxon>Sphagnaceae</taxon>
        <taxon>Sphagnum</taxon>
    </lineage>
</organism>
<gene>
    <name evidence="1" type="ORF">CSSPJE1EN1_LOCUS18344</name>
</gene>
<accession>A0ABP0X323</accession>
<evidence type="ECO:0000313" key="2">
    <source>
        <dbReference type="Proteomes" id="UP001497444"/>
    </source>
</evidence>
<dbReference type="EMBL" id="OZ020100">
    <property type="protein sequence ID" value="CAK9272866.1"/>
    <property type="molecule type" value="Genomic_DNA"/>
</dbReference>
<proteinExistence type="predicted"/>
<keyword evidence="2" id="KW-1185">Reference proteome</keyword>
<protein>
    <submittedName>
        <fullName evidence="1">Uncharacterized protein</fullName>
    </submittedName>
</protein>
<reference evidence="1" key="1">
    <citation type="submission" date="2024-02" db="EMBL/GenBank/DDBJ databases">
        <authorList>
            <consortium name="ELIXIR-Norway"/>
            <consortium name="Elixir Norway"/>
        </authorList>
    </citation>
    <scope>NUCLEOTIDE SEQUENCE</scope>
</reference>
<sequence>MIPALGIAKPDMQTLFCFNLVGSNANIQVSFNILNMLNRHFLSCGVSFGIVQSQQSSQAVMNIPRTRSSWGILIKCFHGRECA</sequence>
<dbReference type="Proteomes" id="UP001497444">
    <property type="component" value="Chromosome 5"/>
</dbReference>
<name>A0ABP0X323_9BRYO</name>